<dbReference type="PROSITE" id="PS50219">
    <property type="entry name" value="CNH"/>
    <property type="match status" value="1"/>
</dbReference>
<protein>
    <recommendedName>
        <fullName evidence="2">non-specific serine/threonine protein kinase</fullName>
        <ecNumber evidence="2">2.7.11.1</ecNumber>
    </recommendedName>
</protein>
<feature type="compositionally biased region" description="Acidic residues" evidence="11">
    <location>
        <begin position="712"/>
        <end position="723"/>
    </location>
</feature>
<accession>A0AAR2LE19</accession>
<dbReference type="GO" id="GO:0004674">
    <property type="term" value="F:protein serine/threonine kinase activity"/>
    <property type="evidence" value="ECO:0007669"/>
    <property type="project" value="UniProtKB-KW"/>
</dbReference>
<feature type="compositionally biased region" description="Basic and acidic residues" evidence="11">
    <location>
        <begin position="476"/>
        <end position="488"/>
    </location>
</feature>
<comment type="catalytic activity">
    <reaction evidence="8">
        <text>L-threonyl-[protein] + ATP = O-phospho-L-threonyl-[protein] + ADP + H(+)</text>
        <dbReference type="Rhea" id="RHEA:46608"/>
        <dbReference type="Rhea" id="RHEA-COMP:11060"/>
        <dbReference type="Rhea" id="RHEA-COMP:11605"/>
        <dbReference type="ChEBI" id="CHEBI:15378"/>
        <dbReference type="ChEBI" id="CHEBI:30013"/>
        <dbReference type="ChEBI" id="CHEBI:30616"/>
        <dbReference type="ChEBI" id="CHEBI:61977"/>
        <dbReference type="ChEBI" id="CHEBI:456216"/>
        <dbReference type="EC" id="2.7.11.1"/>
    </reaction>
</comment>
<dbReference type="PROSITE" id="PS00108">
    <property type="entry name" value="PROTEIN_KINASE_ST"/>
    <property type="match status" value="1"/>
</dbReference>
<dbReference type="AlphaFoldDB" id="A0AAR2LE19"/>
<dbReference type="Gene3D" id="1.10.510.10">
    <property type="entry name" value="Transferase(Phosphotransferase) domain 1"/>
    <property type="match status" value="1"/>
</dbReference>
<keyword evidence="15" id="KW-1185">Reference proteome</keyword>
<keyword evidence="4" id="KW-0808">Transferase</keyword>
<comment type="similarity">
    <text evidence="1">Belongs to the protein kinase superfamily. STE Ser/Thr protein kinase family. STE20 subfamily.</text>
</comment>
<evidence type="ECO:0000256" key="11">
    <source>
        <dbReference type="SAM" id="MobiDB-lite"/>
    </source>
</evidence>
<evidence type="ECO:0000256" key="10">
    <source>
        <dbReference type="PROSITE-ProRule" id="PRU10141"/>
    </source>
</evidence>
<proteinExistence type="inferred from homology"/>
<gene>
    <name evidence="14" type="primary">TNIK</name>
</gene>
<dbReference type="Proteomes" id="UP001501920">
    <property type="component" value="Chromosome 24"/>
</dbReference>
<feature type="domain" description="Protein kinase" evidence="12">
    <location>
        <begin position="18"/>
        <end position="282"/>
    </location>
</feature>
<dbReference type="InterPro" id="IPR000719">
    <property type="entry name" value="Prot_kinase_dom"/>
</dbReference>
<dbReference type="GO" id="GO:0005829">
    <property type="term" value="C:cytosol"/>
    <property type="evidence" value="ECO:0007669"/>
    <property type="project" value="TreeGrafter"/>
</dbReference>
<evidence type="ECO:0000256" key="3">
    <source>
        <dbReference type="ARBA" id="ARBA00022527"/>
    </source>
</evidence>
<feature type="region of interest" description="Disordered" evidence="11">
    <location>
        <begin position="300"/>
        <end position="339"/>
    </location>
</feature>
<dbReference type="PANTHER" id="PTHR47096:SF1">
    <property type="entry name" value="MISSHAPEN LIKE KINASE 1"/>
    <property type="match status" value="1"/>
</dbReference>
<dbReference type="PROSITE" id="PS00107">
    <property type="entry name" value="PROTEIN_KINASE_ATP"/>
    <property type="match status" value="1"/>
</dbReference>
<dbReference type="Ensembl" id="ENSPNAT00000085461.1">
    <property type="protein sequence ID" value="ENSPNAP00000074775.1"/>
    <property type="gene ID" value="ENSPNAG00000001099.2"/>
</dbReference>
<evidence type="ECO:0000256" key="4">
    <source>
        <dbReference type="ARBA" id="ARBA00022679"/>
    </source>
</evidence>
<dbReference type="SMART" id="SM00036">
    <property type="entry name" value="CNH"/>
    <property type="match status" value="1"/>
</dbReference>
<dbReference type="PROSITE" id="PS50011">
    <property type="entry name" value="PROTEIN_KINASE_DOM"/>
    <property type="match status" value="1"/>
</dbReference>
<feature type="compositionally biased region" description="Basic and acidic residues" evidence="11">
    <location>
        <begin position="388"/>
        <end position="454"/>
    </location>
</feature>
<evidence type="ECO:0000259" key="13">
    <source>
        <dbReference type="PROSITE" id="PS50219"/>
    </source>
</evidence>
<dbReference type="GO" id="GO:0005524">
    <property type="term" value="F:ATP binding"/>
    <property type="evidence" value="ECO:0007669"/>
    <property type="project" value="UniProtKB-UniRule"/>
</dbReference>
<feature type="compositionally biased region" description="Low complexity" evidence="11">
    <location>
        <begin position="455"/>
        <end position="473"/>
    </location>
</feature>
<dbReference type="Pfam" id="PF00780">
    <property type="entry name" value="CNH"/>
    <property type="match status" value="1"/>
</dbReference>
<dbReference type="InterPro" id="IPR001180">
    <property type="entry name" value="CNH_dom"/>
</dbReference>
<evidence type="ECO:0000256" key="2">
    <source>
        <dbReference type="ARBA" id="ARBA00012513"/>
    </source>
</evidence>
<evidence type="ECO:0000259" key="12">
    <source>
        <dbReference type="PROSITE" id="PS50011"/>
    </source>
</evidence>
<evidence type="ECO:0000256" key="1">
    <source>
        <dbReference type="ARBA" id="ARBA00008874"/>
    </source>
</evidence>
<name>A0AAR2LE19_PYGNA</name>
<dbReference type="InterPro" id="IPR011009">
    <property type="entry name" value="Kinase-like_dom_sf"/>
</dbReference>
<dbReference type="EC" id="2.7.11.1" evidence="2"/>
<feature type="domain" description="CNH" evidence="13">
    <location>
        <begin position="792"/>
        <end position="1079"/>
    </location>
</feature>
<organism evidence="14 15">
    <name type="scientific">Pygocentrus nattereri</name>
    <name type="common">Red-bellied piranha</name>
    <dbReference type="NCBI Taxonomy" id="42514"/>
    <lineage>
        <taxon>Eukaryota</taxon>
        <taxon>Metazoa</taxon>
        <taxon>Chordata</taxon>
        <taxon>Craniata</taxon>
        <taxon>Vertebrata</taxon>
        <taxon>Euteleostomi</taxon>
        <taxon>Actinopterygii</taxon>
        <taxon>Neopterygii</taxon>
        <taxon>Teleostei</taxon>
        <taxon>Ostariophysi</taxon>
        <taxon>Characiformes</taxon>
        <taxon>Characoidei</taxon>
        <taxon>Pygocentrus</taxon>
    </lineage>
</organism>
<feature type="compositionally biased region" description="Basic and acidic residues" evidence="11">
    <location>
        <begin position="624"/>
        <end position="637"/>
    </location>
</feature>
<dbReference type="PANTHER" id="PTHR47096">
    <property type="entry name" value="MISSHAPEN LIKE KINASE 1"/>
    <property type="match status" value="1"/>
</dbReference>
<feature type="region of interest" description="Disordered" evidence="11">
    <location>
        <begin position="692"/>
        <end position="730"/>
    </location>
</feature>
<dbReference type="InterPro" id="IPR051700">
    <property type="entry name" value="STE20_Ser-Thr_kinase"/>
</dbReference>
<dbReference type="SUPFAM" id="SSF56112">
    <property type="entry name" value="Protein kinase-like (PK-like)"/>
    <property type="match status" value="1"/>
</dbReference>
<dbReference type="FunFam" id="1.10.510.10:FF:000003">
    <property type="entry name" value="TRAF2 and NCK-interacting protein kinase isoform 4"/>
    <property type="match status" value="1"/>
</dbReference>
<evidence type="ECO:0000313" key="15">
    <source>
        <dbReference type="Proteomes" id="UP001501920"/>
    </source>
</evidence>
<comment type="catalytic activity">
    <reaction evidence="9">
        <text>L-seryl-[protein] + ATP = O-phospho-L-seryl-[protein] + ADP + H(+)</text>
        <dbReference type="Rhea" id="RHEA:17989"/>
        <dbReference type="Rhea" id="RHEA-COMP:9863"/>
        <dbReference type="Rhea" id="RHEA-COMP:11604"/>
        <dbReference type="ChEBI" id="CHEBI:15378"/>
        <dbReference type="ChEBI" id="CHEBI:29999"/>
        <dbReference type="ChEBI" id="CHEBI:30616"/>
        <dbReference type="ChEBI" id="CHEBI:83421"/>
        <dbReference type="ChEBI" id="CHEBI:456216"/>
        <dbReference type="EC" id="2.7.11.1"/>
    </reaction>
</comment>
<dbReference type="FunFam" id="3.30.200.20:FF:000006">
    <property type="entry name" value="TRAF2 and NCK-interacting protein kinase isoform 4"/>
    <property type="match status" value="1"/>
</dbReference>
<evidence type="ECO:0000256" key="7">
    <source>
        <dbReference type="ARBA" id="ARBA00022840"/>
    </source>
</evidence>
<feature type="compositionally biased region" description="Polar residues" evidence="11">
    <location>
        <begin position="572"/>
        <end position="598"/>
    </location>
</feature>
<feature type="compositionally biased region" description="Polar residues" evidence="11">
    <location>
        <begin position="534"/>
        <end position="545"/>
    </location>
</feature>
<sequence length="1105" mass="127690">ALPSAQLRSLRNDPAGIFELVELVGNGTYGQVYKGRHVKTGQLAAIKVMDVTGDEEEEIKAEINMLKKYSHHRNIATYYGAFVKKNPPGIDDQLWLVMEFCGAGSVTDLIKNTKGNSLKEEWTAYICREILRGLTHLHQHKVIHRDIKGQNVLLTENAEVKLVDFGVSAQLDRTVGRRNTFIGTPYWMAPEVIACDENPDATYDFKSDLWSLGITAIEMAEGAPPLCDMHPMRALFLIPRNPAPRLKSKKWSKKFQSFIDSCLVKNHTQRPSTEQLLKHPFIRDLTNERQVRIQLKDHIDRTKKKRGERDETEYEYSGSEEEEEERDIGEPSSIINIPGESTLRRDFLRLQLANKERSEALRRQQLEQQQNEEHKRQLLAERQKRIEEQKEQRRRLEEQQRRERELRKQQEREQRRRYEEMEQLRREEERRHAEREQEYKRKQLEEQRQAERLQRQLQQERAYLVSLQQQQQQEPRPADKKQLYHYKDSVNPSDKPAWAKEVEERSKLNRQSSPALQHKVANRISDPSLPPRSESFSSGGIQQARTPPMHRSVEPQVQLPLKVMAHLVSVKSHGSSMTGSQSLHDQSSQGVSAFQESLSPHRPPMPRQNSDPTSETPMPPPRVTSRDDKFDRSSWLRQEEELPPKVVFFPRSLRNVWGFSPNQKPDFDILILLVTSDPQDLTALAKELRELRSNEETNRPPVKVTDYSSSSEESESSEEEEGEGGAHDGTVPLLFVPPAAALFADELLRQEQEQEQARLNEARKISVVNVNPTNIRPHSDTPEIRKYKKRFNSEILCAALWGVNLLVGTENGLMLLDRSGQGKVYNLISRRRFQQMDVLEGLNVLVTISGKRNKLRVYYLSWLRNRILHNDPEVEKKQGWTTVGDLEGCVHYKVVKYERIKFLVIALKNSVEIYAWAPKPYHKFMAFKSFTDLQHKPQLVDLTVEEGQRLKVIYGSSVGFHVIDVDSGNPYDIYIPSHIQGSVTPHAIVVLPKTDGMEMLLCYEDEGVYVNTYGRITKDVVLQWGEMPTSVAYIHSNQIMGWGEKAIEIRSVETGHLDGVFMHKRAQRLKFLSERNDKVFFASVRSGGSSQVFFMTLNRNSMMNW</sequence>
<keyword evidence="3" id="KW-0723">Serine/threonine-protein kinase</keyword>
<reference evidence="14" key="2">
    <citation type="submission" date="2025-08" db="UniProtKB">
        <authorList>
            <consortium name="Ensembl"/>
        </authorList>
    </citation>
    <scope>IDENTIFICATION</scope>
</reference>
<feature type="compositionally biased region" description="Basic and acidic residues" evidence="11">
    <location>
        <begin position="497"/>
        <end position="507"/>
    </location>
</feature>
<keyword evidence="7 10" id="KW-0067">ATP-binding</keyword>
<keyword evidence="6" id="KW-0418">Kinase</keyword>
<dbReference type="Pfam" id="PF00069">
    <property type="entry name" value="Pkinase"/>
    <property type="match status" value="1"/>
</dbReference>
<evidence type="ECO:0000256" key="9">
    <source>
        <dbReference type="ARBA" id="ARBA00048679"/>
    </source>
</evidence>
<dbReference type="SMART" id="SM00220">
    <property type="entry name" value="S_TKc"/>
    <property type="match status" value="1"/>
</dbReference>
<dbReference type="Gene3D" id="3.30.200.20">
    <property type="entry name" value="Phosphorylase Kinase, domain 1"/>
    <property type="match status" value="1"/>
</dbReference>
<dbReference type="GeneTree" id="ENSGT00950000183196"/>
<feature type="region of interest" description="Disordered" evidence="11">
    <location>
        <begin position="570"/>
        <end position="637"/>
    </location>
</feature>
<dbReference type="InterPro" id="IPR008271">
    <property type="entry name" value="Ser/Thr_kinase_AS"/>
</dbReference>
<reference evidence="14 15" key="1">
    <citation type="submission" date="2020-10" db="EMBL/GenBank/DDBJ databases">
        <title>Pygocentrus nattereri (red-bellied piranha) genome, fPygNat1, primary haplotype.</title>
        <authorList>
            <person name="Myers G."/>
            <person name="Meyer A."/>
            <person name="Karagic N."/>
            <person name="Pippel M."/>
            <person name="Winkler S."/>
            <person name="Tracey A."/>
            <person name="Wood J."/>
            <person name="Formenti G."/>
            <person name="Howe K."/>
            <person name="Fedrigo O."/>
            <person name="Jarvis E.D."/>
        </authorList>
    </citation>
    <scope>NUCLEOTIDE SEQUENCE [LARGE SCALE GENOMIC DNA]</scope>
</reference>
<feature type="compositionally biased region" description="Acidic residues" evidence="11">
    <location>
        <begin position="310"/>
        <end position="327"/>
    </location>
</feature>
<keyword evidence="5 10" id="KW-0547">Nucleotide-binding</keyword>
<reference evidence="14" key="3">
    <citation type="submission" date="2025-09" db="UniProtKB">
        <authorList>
            <consortium name="Ensembl"/>
        </authorList>
    </citation>
    <scope>IDENTIFICATION</scope>
</reference>
<feature type="compositionally biased region" description="Polar residues" evidence="11">
    <location>
        <begin position="607"/>
        <end position="616"/>
    </location>
</feature>
<feature type="region of interest" description="Disordered" evidence="11">
    <location>
        <begin position="388"/>
        <end position="551"/>
    </location>
</feature>
<evidence type="ECO:0000256" key="6">
    <source>
        <dbReference type="ARBA" id="ARBA00022777"/>
    </source>
</evidence>
<evidence type="ECO:0000313" key="14">
    <source>
        <dbReference type="Ensembl" id="ENSPNAP00000074775.1"/>
    </source>
</evidence>
<evidence type="ECO:0000256" key="8">
    <source>
        <dbReference type="ARBA" id="ARBA00047899"/>
    </source>
</evidence>
<evidence type="ECO:0000256" key="5">
    <source>
        <dbReference type="ARBA" id="ARBA00022741"/>
    </source>
</evidence>
<dbReference type="InterPro" id="IPR017441">
    <property type="entry name" value="Protein_kinase_ATP_BS"/>
</dbReference>
<feature type="binding site" evidence="10">
    <location>
        <position position="47"/>
    </location>
    <ligand>
        <name>ATP</name>
        <dbReference type="ChEBI" id="CHEBI:30616"/>
    </ligand>
</feature>